<dbReference type="PANTHER" id="PTHR13710">
    <property type="entry name" value="DNA HELICASE RECQ FAMILY MEMBER"/>
    <property type="match status" value="1"/>
</dbReference>
<dbReference type="CDD" id="cd18794">
    <property type="entry name" value="SF2_C_RecQ"/>
    <property type="match status" value="1"/>
</dbReference>
<dbReference type="CDD" id="cd17920">
    <property type="entry name" value="DEXHc_RecQ"/>
    <property type="match status" value="1"/>
</dbReference>
<accession>A0A409V955</accession>
<dbReference type="GO" id="GO:0005634">
    <property type="term" value="C:nucleus"/>
    <property type="evidence" value="ECO:0007669"/>
    <property type="project" value="UniProtKB-SubCell"/>
</dbReference>
<dbReference type="GO" id="GO:0000724">
    <property type="term" value="P:double-strand break repair via homologous recombination"/>
    <property type="evidence" value="ECO:0007669"/>
    <property type="project" value="TreeGrafter"/>
</dbReference>
<dbReference type="Pfam" id="PF00271">
    <property type="entry name" value="Helicase_C"/>
    <property type="match status" value="1"/>
</dbReference>
<dbReference type="GO" id="GO:0003677">
    <property type="term" value="F:DNA binding"/>
    <property type="evidence" value="ECO:0007669"/>
    <property type="project" value="UniProtKB-KW"/>
</dbReference>
<dbReference type="Gene3D" id="1.10.10.10">
    <property type="entry name" value="Winged helix-like DNA-binding domain superfamily/Winged helix DNA-binding domain"/>
    <property type="match status" value="1"/>
</dbReference>
<dbReference type="Proteomes" id="UP000284842">
    <property type="component" value="Unassembled WGS sequence"/>
</dbReference>
<dbReference type="SMART" id="SM00490">
    <property type="entry name" value="HELICc"/>
    <property type="match status" value="1"/>
</dbReference>
<dbReference type="SUPFAM" id="SSF46785">
    <property type="entry name" value="Winged helix' DNA-binding domain"/>
    <property type="match status" value="1"/>
</dbReference>
<comment type="catalytic activity">
    <reaction evidence="10">
        <text>Couples ATP hydrolysis with the unwinding of duplex DNA by translocating in the 3'-5' direction.</text>
        <dbReference type="EC" id="5.6.2.4"/>
    </reaction>
</comment>
<protein>
    <recommendedName>
        <fullName evidence="11">DNA 3'-5' helicase</fullName>
        <ecNumber evidence="11">5.6.2.4</ecNumber>
    </recommendedName>
</protein>
<reference evidence="15 16" key="1">
    <citation type="journal article" date="2018" name="Evol. Lett.">
        <title>Horizontal gene cluster transfer increased hallucinogenic mushroom diversity.</title>
        <authorList>
            <person name="Reynolds H.T."/>
            <person name="Vijayakumar V."/>
            <person name="Gluck-Thaler E."/>
            <person name="Korotkin H.B."/>
            <person name="Matheny P.B."/>
            <person name="Slot J.C."/>
        </authorList>
    </citation>
    <scope>NUCLEOTIDE SEQUENCE [LARGE SCALE GENOMIC DNA]</scope>
    <source>
        <strain evidence="15 16">2629</strain>
    </source>
</reference>
<dbReference type="EC" id="5.6.2.4" evidence="11"/>
<dbReference type="Gene3D" id="3.40.50.300">
    <property type="entry name" value="P-loop containing nucleotide triphosphate hydrolases"/>
    <property type="match status" value="2"/>
</dbReference>
<evidence type="ECO:0000256" key="4">
    <source>
        <dbReference type="ARBA" id="ARBA00022801"/>
    </source>
</evidence>
<feature type="region of interest" description="Disordered" evidence="12">
    <location>
        <begin position="1013"/>
        <end position="1044"/>
    </location>
</feature>
<dbReference type="InterPro" id="IPR014001">
    <property type="entry name" value="Helicase_ATP-bd"/>
</dbReference>
<dbReference type="GO" id="GO:0005694">
    <property type="term" value="C:chromosome"/>
    <property type="evidence" value="ECO:0007669"/>
    <property type="project" value="TreeGrafter"/>
</dbReference>
<proteinExistence type="inferred from homology"/>
<dbReference type="PROSITE" id="PS51194">
    <property type="entry name" value="HELICASE_CTER"/>
    <property type="match status" value="1"/>
</dbReference>
<dbReference type="AlphaFoldDB" id="A0A409V955"/>
<organism evidence="15 16">
    <name type="scientific">Panaeolus cyanescens</name>
    <dbReference type="NCBI Taxonomy" id="181874"/>
    <lineage>
        <taxon>Eukaryota</taxon>
        <taxon>Fungi</taxon>
        <taxon>Dikarya</taxon>
        <taxon>Basidiomycota</taxon>
        <taxon>Agaricomycotina</taxon>
        <taxon>Agaricomycetes</taxon>
        <taxon>Agaricomycetidae</taxon>
        <taxon>Agaricales</taxon>
        <taxon>Agaricineae</taxon>
        <taxon>Galeropsidaceae</taxon>
        <taxon>Panaeolus</taxon>
    </lineage>
</organism>
<dbReference type="PANTHER" id="PTHR13710:SF153">
    <property type="entry name" value="RECQ-LIKE DNA HELICASE BLM"/>
    <property type="match status" value="1"/>
</dbReference>
<feature type="domain" description="Helicase ATP-binding" evidence="13">
    <location>
        <begin position="303"/>
        <end position="475"/>
    </location>
</feature>
<evidence type="ECO:0000259" key="13">
    <source>
        <dbReference type="PROSITE" id="PS51192"/>
    </source>
</evidence>
<dbReference type="NCBIfam" id="TIGR00614">
    <property type="entry name" value="recQ_fam"/>
    <property type="match status" value="1"/>
</dbReference>
<dbReference type="GO" id="GO:0043138">
    <property type="term" value="F:3'-5' DNA helicase activity"/>
    <property type="evidence" value="ECO:0007669"/>
    <property type="project" value="UniProtKB-EC"/>
</dbReference>
<feature type="compositionally biased region" description="Polar residues" evidence="12">
    <location>
        <begin position="21"/>
        <end position="42"/>
    </location>
</feature>
<comment type="subcellular location">
    <subcellularLocation>
        <location evidence="1">Nucleus</location>
    </subcellularLocation>
</comment>
<dbReference type="InterPro" id="IPR018982">
    <property type="entry name" value="RQC_domain"/>
</dbReference>
<dbReference type="EMBL" id="NHTK01006129">
    <property type="protein sequence ID" value="PPQ63183.1"/>
    <property type="molecule type" value="Genomic_DNA"/>
</dbReference>
<feature type="region of interest" description="Disordered" evidence="12">
    <location>
        <begin position="198"/>
        <end position="236"/>
    </location>
</feature>
<dbReference type="FunFam" id="3.40.50.300:FF:000340">
    <property type="entry name" value="Bloom syndrome, RecQ helicase"/>
    <property type="match status" value="1"/>
</dbReference>
<dbReference type="STRING" id="181874.A0A409V955"/>
<feature type="region of interest" description="Disordered" evidence="12">
    <location>
        <begin position="262"/>
        <end position="281"/>
    </location>
</feature>
<dbReference type="InterPro" id="IPR011545">
    <property type="entry name" value="DEAD/DEAH_box_helicase_dom"/>
</dbReference>
<dbReference type="SMART" id="SM00487">
    <property type="entry name" value="DEXDc"/>
    <property type="match status" value="1"/>
</dbReference>
<name>A0A409V955_9AGAR</name>
<dbReference type="InterPro" id="IPR004589">
    <property type="entry name" value="DNA_helicase_ATP-dep_RecQ"/>
</dbReference>
<evidence type="ECO:0000313" key="15">
    <source>
        <dbReference type="EMBL" id="PPQ63183.1"/>
    </source>
</evidence>
<dbReference type="GO" id="GO:0005524">
    <property type="term" value="F:ATP binding"/>
    <property type="evidence" value="ECO:0007669"/>
    <property type="project" value="UniProtKB-KW"/>
</dbReference>
<feature type="domain" description="Helicase C-terminal" evidence="14">
    <location>
        <begin position="498"/>
        <end position="647"/>
    </location>
</feature>
<gene>
    <name evidence="15" type="ORF">CVT24_005728</name>
</gene>
<evidence type="ECO:0000259" key="14">
    <source>
        <dbReference type="PROSITE" id="PS51194"/>
    </source>
</evidence>
<dbReference type="InterPro" id="IPR036388">
    <property type="entry name" value="WH-like_DNA-bd_sf"/>
</dbReference>
<dbReference type="GO" id="GO:0016787">
    <property type="term" value="F:hydrolase activity"/>
    <property type="evidence" value="ECO:0007669"/>
    <property type="project" value="UniProtKB-KW"/>
</dbReference>
<keyword evidence="5" id="KW-0347">Helicase</keyword>
<keyword evidence="7" id="KW-0238">DNA-binding</keyword>
<feature type="region of interest" description="Disordered" evidence="12">
    <location>
        <begin position="889"/>
        <end position="910"/>
    </location>
</feature>
<dbReference type="GO" id="GO:0006260">
    <property type="term" value="P:DNA replication"/>
    <property type="evidence" value="ECO:0007669"/>
    <property type="project" value="InterPro"/>
</dbReference>
<evidence type="ECO:0000256" key="11">
    <source>
        <dbReference type="ARBA" id="ARBA00034808"/>
    </source>
</evidence>
<keyword evidence="6" id="KW-0067">ATP-binding</keyword>
<keyword evidence="16" id="KW-1185">Reference proteome</keyword>
<feature type="region of interest" description="Disordered" evidence="12">
    <location>
        <begin position="803"/>
        <end position="837"/>
    </location>
</feature>
<feature type="compositionally biased region" description="Polar residues" evidence="12">
    <location>
        <begin position="1024"/>
        <end position="1036"/>
    </location>
</feature>
<feature type="compositionally biased region" description="Polar residues" evidence="12">
    <location>
        <begin position="1"/>
        <end position="11"/>
    </location>
</feature>
<evidence type="ECO:0000256" key="12">
    <source>
        <dbReference type="SAM" id="MobiDB-lite"/>
    </source>
</evidence>
<dbReference type="GO" id="GO:0005737">
    <property type="term" value="C:cytoplasm"/>
    <property type="evidence" value="ECO:0007669"/>
    <property type="project" value="TreeGrafter"/>
</dbReference>
<feature type="region of interest" description="Disordered" evidence="12">
    <location>
        <begin position="1"/>
        <end position="99"/>
    </location>
</feature>
<evidence type="ECO:0000256" key="2">
    <source>
        <dbReference type="ARBA" id="ARBA00005446"/>
    </source>
</evidence>
<dbReference type="Pfam" id="PF00270">
    <property type="entry name" value="DEAD"/>
    <property type="match status" value="1"/>
</dbReference>
<keyword evidence="3" id="KW-0547">Nucleotide-binding</keyword>
<dbReference type="InterPro" id="IPR002464">
    <property type="entry name" value="DNA/RNA_helicase_DEAH_CS"/>
</dbReference>
<dbReference type="PROSITE" id="PS51192">
    <property type="entry name" value="HELICASE_ATP_BIND_1"/>
    <property type="match status" value="1"/>
</dbReference>
<dbReference type="OrthoDB" id="10261556at2759"/>
<dbReference type="InParanoid" id="A0A409V955"/>
<evidence type="ECO:0000256" key="9">
    <source>
        <dbReference type="ARBA" id="ARBA00023242"/>
    </source>
</evidence>
<evidence type="ECO:0000256" key="1">
    <source>
        <dbReference type="ARBA" id="ARBA00004123"/>
    </source>
</evidence>
<evidence type="ECO:0000256" key="10">
    <source>
        <dbReference type="ARBA" id="ARBA00034617"/>
    </source>
</evidence>
<evidence type="ECO:0000256" key="6">
    <source>
        <dbReference type="ARBA" id="ARBA00022840"/>
    </source>
</evidence>
<dbReference type="FunFam" id="3.40.50.300:FF:001389">
    <property type="entry name" value="ATP-dependent DNA helicase RecQ"/>
    <property type="match status" value="1"/>
</dbReference>
<feature type="compositionally biased region" description="Polar residues" evidence="12">
    <location>
        <begin position="262"/>
        <end position="274"/>
    </location>
</feature>
<comment type="caution">
    <text evidence="15">The sequence shown here is derived from an EMBL/GenBank/DDBJ whole genome shotgun (WGS) entry which is preliminary data.</text>
</comment>
<evidence type="ECO:0000256" key="3">
    <source>
        <dbReference type="ARBA" id="ARBA00022741"/>
    </source>
</evidence>
<keyword evidence="4" id="KW-0378">Hydrolase</keyword>
<evidence type="ECO:0000313" key="16">
    <source>
        <dbReference type="Proteomes" id="UP000284842"/>
    </source>
</evidence>
<dbReference type="SUPFAM" id="SSF52540">
    <property type="entry name" value="P-loop containing nucleoside triphosphate hydrolases"/>
    <property type="match status" value="1"/>
</dbReference>
<keyword evidence="9" id="KW-0539">Nucleus</keyword>
<dbReference type="InterPro" id="IPR001650">
    <property type="entry name" value="Helicase_C-like"/>
</dbReference>
<dbReference type="InterPro" id="IPR036390">
    <property type="entry name" value="WH_DNA-bd_sf"/>
</dbReference>
<feature type="compositionally biased region" description="Polar residues" evidence="12">
    <location>
        <begin position="220"/>
        <end position="233"/>
    </location>
</feature>
<dbReference type="GO" id="GO:0009378">
    <property type="term" value="F:four-way junction helicase activity"/>
    <property type="evidence" value="ECO:0007669"/>
    <property type="project" value="TreeGrafter"/>
</dbReference>
<dbReference type="InterPro" id="IPR027417">
    <property type="entry name" value="P-loop_NTPase"/>
</dbReference>
<evidence type="ECO:0000256" key="8">
    <source>
        <dbReference type="ARBA" id="ARBA00023235"/>
    </source>
</evidence>
<evidence type="ECO:0000256" key="5">
    <source>
        <dbReference type="ARBA" id="ARBA00022806"/>
    </source>
</evidence>
<dbReference type="PROSITE" id="PS00690">
    <property type="entry name" value="DEAH_ATP_HELICASE"/>
    <property type="match status" value="1"/>
</dbReference>
<dbReference type="InterPro" id="IPR032284">
    <property type="entry name" value="RecQ_Zn-bd"/>
</dbReference>
<evidence type="ECO:0000256" key="7">
    <source>
        <dbReference type="ARBA" id="ARBA00023125"/>
    </source>
</evidence>
<keyword evidence="8" id="KW-0413">Isomerase</keyword>
<comment type="similarity">
    <text evidence="2">Belongs to the helicase family. RecQ subfamily.</text>
</comment>
<dbReference type="Pfam" id="PF16124">
    <property type="entry name" value="RecQ_Zn_bind"/>
    <property type="match status" value="1"/>
</dbReference>
<sequence length="1044" mass="116153">MEPSSSSVQARKTSKFKPALSNLTNKTRSNNASPSVTVQKPAQHTRAIDFIDLSSDSAPSSPGLRALKRDSSELSIIDIDSPPLKRMKKPQDQNETSSKTGITFNRADVTIPQSIETTITESEELSLLSVETLNRYRSVALDHQSRFSETELEILKTGDKSRDVVLYERLRACARQRKEEIEAALLEKEALSVNPVKESPSLPVVKPGPSRSDIVPHGASASNTNGQLPTPSSVDEDQMLWDNVDPIDIMMESEDAMLAVTQTTTPKPSSSDPRNSPHFRELDEKLRKVFKLQRFRPNQLEAVTAAMEGRDVFVLMPTGGGKSLCYQLPSVCEGGRTRGLTVVISPLISLMKDQVNALVQKGIKAICSTSEGQNTNEWQLVQNATLWYLTPEKLHSSPATRNLLTNLYKRDKLARFVIDEAHCISTWGQDFREAYTYLGFIRKDYPNVPIMALTATANSKTVADIVSQLGLCDYASFSQSFNRPNLKYFIRKKEKKNHLAEIIETIKAKYVGQTGIIYCTSRNNCERVAQKLQESGLAAAFYHAGMQAADKDKTTQDWQNNIIKIIVATIAFGMGIDKPDVRFVIHHDMPKTLSGYYQETGRAGRDQQPADCIMYYSYKDVADLINMIKKDENATADSIARQTEAAKEVYRFCENPVTCRRVLILRHFDEKFDAENCSPSCDICESPQDAQSTDVRKAVMNVIKVVESFDNQIPGITENQLQDIMRGSKRAEVRQRGWDNIPQYGSCNDLPPPLFESMIHKLLLDDVLAKFAVRNASGYHTEYLKLGDVKFPAQQEYIVQWRDRSGANGSGSKRRNQNNQPETISAPAPRSRKGKHKALEIDEDPIEMYADDPDPTEASFTTPSVVTSAKPIVTPSFSLPARTVVAPTAPSRRATPVPMPAQLSTTVPNPPINVDPTISLYNQMQDLRSSIVIKEGLNSESDLFSDEVLQTLAAVYYRDFIGVLRNCGESADGAEKKFVKYGQAFLEMCLKFRISSAGPSKAQAPVSPAVLHSRYDYRPPAPHTTDTPTSGVTFRTSKFKPAKS</sequence>
<dbReference type="Pfam" id="PF09382">
    <property type="entry name" value="RQC"/>
    <property type="match status" value="1"/>
</dbReference>